<dbReference type="InterPro" id="IPR052162">
    <property type="entry name" value="Sensor_kinase/Photoreceptor"/>
</dbReference>
<dbReference type="Pfam" id="PF02518">
    <property type="entry name" value="HATPase_c"/>
    <property type="match status" value="1"/>
</dbReference>
<dbReference type="InterPro" id="IPR003661">
    <property type="entry name" value="HisK_dim/P_dom"/>
</dbReference>
<dbReference type="PANTHER" id="PTHR43304">
    <property type="entry name" value="PHYTOCHROME-LIKE PROTEIN CPH1"/>
    <property type="match status" value="1"/>
</dbReference>
<feature type="domain" description="PAC" evidence="8">
    <location>
        <begin position="203"/>
        <end position="253"/>
    </location>
</feature>
<dbReference type="RefSeq" id="WP_155168771.1">
    <property type="nucleotide sequence ID" value="NZ_BAAAFL010000006.1"/>
</dbReference>
<dbReference type="SMART" id="SM00387">
    <property type="entry name" value="HATPase_c"/>
    <property type="match status" value="1"/>
</dbReference>
<feature type="domain" description="PAS" evidence="7">
    <location>
        <begin position="247"/>
        <end position="316"/>
    </location>
</feature>
<dbReference type="InterPro" id="IPR004358">
    <property type="entry name" value="Sig_transdc_His_kin-like_C"/>
</dbReference>
<feature type="domain" description="PAC" evidence="8">
    <location>
        <begin position="324"/>
        <end position="374"/>
    </location>
</feature>
<dbReference type="Gene3D" id="3.30.565.10">
    <property type="entry name" value="Histidine kinase-like ATPase, C-terminal domain"/>
    <property type="match status" value="1"/>
</dbReference>
<dbReference type="SUPFAM" id="SSF55874">
    <property type="entry name" value="ATPase domain of HSP90 chaperone/DNA topoisomerase II/histidine kinase"/>
    <property type="match status" value="1"/>
</dbReference>
<evidence type="ECO:0000256" key="5">
    <source>
        <dbReference type="ARBA" id="ARBA00022777"/>
    </source>
</evidence>
<comment type="caution">
    <text evidence="9">The sequence shown here is derived from an EMBL/GenBank/DDBJ whole genome shotgun (WGS) entry which is preliminary data.</text>
</comment>
<dbReference type="InterPro" id="IPR036890">
    <property type="entry name" value="HATPase_C_sf"/>
</dbReference>
<keyword evidence="5" id="KW-0418">Kinase</keyword>
<dbReference type="Proteomes" id="UP000798808">
    <property type="component" value="Unassembled WGS sequence"/>
</dbReference>
<dbReference type="SMART" id="SM00086">
    <property type="entry name" value="PAC"/>
    <property type="match status" value="3"/>
</dbReference>
<proteinExistence type="predicted"/>
<evidence type="ECO:0000313" key="9">
    <source>
        <dbReference type="EMBL" id="MTI23628.1"/>
    </source>
</evidence>
<dbReference type="InterPro" id="IPR035965">
    <property type="entry name" value="PAS-like_dom_sf"/>
</dbReference>
<dbReference type="PANTHER" id="PTHR43304:SF1">
    <property type="entry name" value="PAC DOMAIN-CONTAINING PROTEIN"/>
    <property type="match status" value="1"/>
</dbReference>
<keyword evidence="10" id="KW-1185">Reference proteome</keyword>
<dbReference type="SUPFAM" id="SSF47384">
    <property type="entry name" value="Homodimeric domain of signal transducing histidine kinase"/>
    <property type="match status" value="1"/>
</dbReference>
<dbReference type="PROSITE" id="PS50112">
    <property type="entry name" value="PAS"/>
    <property type="match status" value="3"/>
</dbReference>
<dbReference type="PROSITE" id="PS50109">
    <property type="entry name" value="HIS_KIN"/>
    <property type="match status" value="1"/>
</dbReference>
<dbReference type="NCBIfam" id="TIGR00229">
    <property type="entry name" value="sensory_box"/>
    <property type="match status" value="3"/>
</dbReference>
<dbReference type="SMART" id="SM00388">
    <property type="entry name" value="HisKA"/>
    <property type="match status" value="1"/>
</dbReference>
<dbReference type="Gene3D" id="1.10.287.130">
    <property type="match status" value="1"/>
</dbReference>
<dbReference type="SUPFAM" id="SSF55785">
    <property type="entry name" value="PYP-like sensor domain (PAS domain)"/>
    <property type="match status" value="3"/>
</dbReference>
<feature type="domain" description="PAS" evidence="7">
    <location>
        <begin position="14"/>
        <end position="73"/>
    </location>
</feature>
<dbReference type="SMART" id="SM00091">
    <property type="entry name" value="PAS"/>
    <property type="match status" value="3"/>
</dbReference>
<evidence type="ECO:0000259" key="6">
    <source>
        <dbReference type="PROSITE" id="PS50109"/>
    </source>
</evidence>
<dbReference type="InterPro" id="IPR001610">
    <property type="entry name" value="PAC"/>
</dbReference>
<dbReference type="PRINTS" id="PR00344">
    <property type="entry name" value="BCTRLSENSOR"/>
</dbReference>
<evidence type="ECO:0000313" key="10">
    <source>
        <dbReference type="Proteomes" id="UP000798808"/>
    </source>
</evidence>
<dbReference type="EMBL" id="SMLW01000258">
    <property type="protein sequence ID" value="MTI23628.1"/>
    <property type="molecule type" value="Genomic_DNA"/>
</dbReference>
<feature type="domain" description="Histidine kinase" evidence="6">
    <location>
        <begin position="392"/>
        <end position="605"/>
    </location>
</feature>
<dbReference type="PROSITE" id="PS50113">
    <property type="entry name" value="PAC"/>
    <property type="match status" value="3"/>
</dbReference>
<sequence>MTKVQGKDFSHLSILESIKDAVIVRDLSGKILFVNKAVEEFFGYSPEELLGNDISPIIPIIKANEEKRLGESILWGEEVENYETERLDKRRNTVFVSVSLSPIKAANGKILGTTTVMRNITDKKKAEGKFQALLESAPDAMVIVNKFGQIVLVNAQTEKLFSYDRTELVGQDVEALIPLRFKDKHPKHRKRFFEDPKVREMGVGLELYGMRKDGTEFPVEISLSPLKLEDGIFVSAAIRDITIRKKSEEKFKGLLESAPDAMVIVNKKGHIVLVNAQTEKLFDYKREEIIGQDIDILIPDRYKAVHPSHRKSFFAEPRTRAMGAGLELYGKKKDGDEFPVEISLSPIETEDGLLVSAAIRDISAQKKAAVELKEYADQLELSNEELEQFAYVASHDLQEPLRNITNFVGVLEESTRDMLDEECQYFLSVIMKSTERMKVLIKELLNFSRIGRNRTFEEVDCNIVLKEILTEMDWVLRDHKARVNVGDMPVITGNSIEIKLIFQNLISNAIKFRKREVPPEINIECRDKENLWEFSVEDNGIGIKENYLKKIFLIFQRLHTENDYPGTGIGLATCKKIIEINDGRIWAKSTPGVGSKFYFTISKANE</sequence>
<evidence type="ECO:0000256" key="2">
    <source>
        <dbReference type="ARBA" id="ARBA00012438"/>
    </source>
</evidence>
<comment type="catalytic activity">
    <reaction evidence="1">
        <text>ATP + protein L-histidine = ADP + protein N-phospho-L-histidine.</text>
        <dbReference type="EC" id="2.7.13.3"/>
    </reaction>
</comment>
<keyword evidence="4" id="KW-0808">Transferase</keyword>
<dbReference type="InterPro" id="IPR000014">
    <property type="entry name" value="PAS"/>
</dbReference>
<dbReference type="CDD" id="cd00082">
    <property type="entry name" value="HisKA"/>
    <property type="match status" value="1"/>
</dbReference>
<evidence type="ECO:0000259" key="8">
    <source>
        <dbReference type="PROSITE" id="PS50113"/>
    </source>
</evidence>
<dbReference type="InterPro" id="IPR005467">
    <property type="entry name" value="His_kinase_dom"/>
</dbReference>
<dbReference type="Pfam" id="PF13426">
    <property type="entry name" value="PAS_9"/>
    <property type="match status" value="3"/>
</dbReference>
<evidence type="ECO:0000259" key="7">
    <source>
        <dbReference type="PROSITE" id="PS50112"/>
    </source>
</evidence>
<keyword evidence="3" id="KW-0597">Phosphoprotein</keyword>
<evidence type="ECO:0000256" key="4">
    <source>
        <dbReference type="ARBA" id="ARBA00022679"/>
    </source>
</evidence>
<organism evidence="9 10">
    <name type="scientific">Fulvivirga kasyanovii</name>
    <dbReference type="NCBI Taxonomy" id="396812"/>
    <lineage>
        <taxon>Bacteria</taxon>
        <taxon>Pseudomonadati</taxon>
        <taxon>Bacteroidota</taxon>
        <taxon>Cytophagia</taxon>
        <taxon>Cytophagales</taxon>
        <taxon>Fulvivirgaceae</taxon>
        <taxon>Fulvivirga</taxon>
    </lineage>
</organism>
<accession>A0ABW9RJN6</accession>
<dbReference type="EC" id="2.7.13.3" evidence="2"/>
<dbReference type="InterPro" id="IPR000700">
    <property type="entry name" value="PAS-assoc_C"/>
</dbReference>
<protein>
    <recommendedName>
        <fullName evidence="2">histidine kinase</fullName>
        <ecNumber evidence="2">2.7.13.3</ecNumber>
    </recommendedName>
</protein>
<name>A0ABW9RJN6_9BACT</name>
<dbReference type="InterPro" id="IPR036097">
    <property type="entry name" value="HisK_dim/P_sf"/>
</dbReference>
<dbReference type="CDD" id="cd00130">
    <property type="entry name" value="PAS"/>
    <property type="match status" value="3"/>
</dbReference>
<evidence type="ECO:0000256" key="1">
    <source>
        <dbReference type="ARBA" id="ARBA00000085"/>
    </source>
</evidence>
<dbReference type="InterPro" id="IPR003594">
    <property type="entry name" value="HATPase_dom"/>
</dbReference>
<reference evidence="9 10" key="1">
    <citation type="submission" date="2019-02" db="EMBL/GenBank/DDBJ databases">
        <authorList>
            <person name="Goldberg S.R."/>
            <person name="Haltli B.A."/>
            <person name="Correa H."/>
            <person name="Russell K.G."/>
        </authorList>
    </citation>
    <scope>NUCLEOTIDE SEQUENCE [LARGE SCALE GENOMIC DNA]</scope>
    <source>
        <strain evidence="9 10">JCM 16186</strain>
    </source>
</reference>
<feature type="domain" description="PAS" evidence="7">
    <location>
        <begin position="126"/>
        <end position="171"/>
    </location>
</feature>
<dbReference type="Pfam" id="PF00512">
    <property type="entry name" value="HisKA"/>
    <property type="match status" value="1"/>
</dbReference>
<evidence type="ECO:0000256" key="3">
    <source>
        <dbReference type="ARBA" id="ARBA00022553"/>
    </source>
</evidence>
<dbReference type="Gene3D" id="3.30.450.20">
    <property type="entry name" value="PAS domain"/>
    <property type="match status" value="3"/>
</dbReference>
<feature type="domain" description="PAC" evidence="8">
    <location>
        <begin position="80"/>
        <end position="132"/>
    </location>
</feature>
<gene>
    <name evidence="9" type="ORF">E1163_01550</name>
</gene>